<dbReference type="EMBL" id="CACRUA010000016">
    <property type="protein sequence ID" value="VYU05665.1"/>
    <property type="molecule type" value="Genomic_DNA"/>
</dbReference>
<proteinExistence type="predicted"/>
<reference evidence="2" key="1">
    <citation type="submission" date="2019-11" db="EMBL/GenBank/DDBJ databases">
        <authorList>
            <person name="Feng L."/>
        </authorList>
    </citation>
    <scope>NUCLEOTIDE SEQUENCE</scope>
    <source>
        <strain evidence="2">CsymbiosumLFYP84</strain>
    </source>
</reference>
<gene>
    <name evidence="2" type="ORF">CSLFYP84_01206</name>
</gene>
<evidence type="ECO:0000256" key="1">
    <source>
        <dbReference type="SAM" id="Phobius"/>
    </source>
</evidence>
<keyword evidence="1" id="KW-0472">Membrane</keyword>
<sequence>MAKNKKVIRYKKPLNINVGMIIFAMIFVYLSFSVYTYIRRDKIQFYEVVEGSIVNDKSHTGIILREETVRQADRTGFVNYYIREGKRAAAGARVYSLDETGQLGKFLEENQENAAPLSDENLSELKKQLSSFCLSYSDSRFGAIYDEKYSLQASVAEYMNFNALDGMDELLKERGINYQQVYADQPGIVSYAIDSYEGMTASDISEASFDRTLYKRSFGKAGDLIENGTPVYKLITSENWSVVFPLSEEDQTAYADRETLQIKPASTDFSMRGSYSQITGSDGKLYGKVDFDKFMVQFASDRFIDFEIVSDEAAGLKIPVSSVTSKEFFTVPVDYLTQGGDATMSESGFLKEVYSESGESSIVFTPADIYNSTEEYYYVDKSDSGPFKSGDYIVKPDSSERYQIGPVATLKGVYNINKGYAVFRLISELTNNGEYYIIEKGTKYGLSVYDHIVLNASTVTEGQIIYQ</sequence>
<keyword evidence="1" id="KW-0812">Transmembrane</keyword>
<evidence type="ECO:0000313" key="2">
    <source>
        <dbReference type="EMBL" id="VYU05665.1"/>
    </source>
</evidence>
<feature type="transmembrane region" description="Helical" evidence="1">
    <location>
        <begin position="20"/>
        <end position="38"/>
    </location>
</feature>
<accession>A0A6N3BNC4</accession>
<dbReference type="RefSeq" id="WP_021641289.1">
    <property type="nucleotide sequence ID" value="NZ_CACRUA010000016.1"/>
</dbReference>
<dbReference type="AlphaFoldDB" id="A0A6N3BNC4"/>
<protein>
    <submittedName>
        <fullName evidence="2">HlyD family secretion protein</fullName>
    </submittedName>
</protein>
<keyword evidence="1" id="KW-1133">Transmembrane helix</keyword>
<organism evidence="2">
    <name type="scientific">Clostridium symbiosum</name>
    <name type="common">Bacteroides symbiosus</name>
    <dbReference type="NCBI Taxonomy" id="1512"/>
    <lineage>
        <taxon>Bacteria</taxon>
        <taxon>Bacillati</taxon>
        <taxon>Bacillota</taxon>
        <taxon>Clostridia</taxon>
        <taxon>Lachnospirales</taxon>
        <taxon>Lachnospiraceae</taxon>
        <taxon>Otoolea</taxon>
    </lineage>
</organism>
<name>A0A6N3BNC4_CLOSY</name>